<evidence type="ECO:0000313" key="2">
    <source>
        <dbReference type="EMBL" id="KAL2551737.1"/>
    </source>
</evidence>
<keyword evidence="4" id="KW-1185">Reference proteome</keyword>
<accession>A0ABD1WQ92</accession>
<dbReference type="EMBL" id="JBFOLJ010000002">
    <property type="protein sequence ID" value="KAL2551737.1"/>
    <property type="molecule type" value="Genomic_DNA"/>
</dbReference>
<dbReference type="EMBL" id="JBFOLJ010000002">
    <property type="protein sequence ID" value="KAL2551864.1"/>
    <property type="molecule type" value="Genomic_DNA"/>
</dbReference>
<dbReference type="AlphaFoldDB" id="A0ABD1WQ92"/>
<gene>
    <name evidence="2" type="ORF">Fot_05356</name>
    <name evidence="3" type="ORF">Fot_05483</name>
</gene>
<feature type="compositionally biased region" description="Polar residues" evidence="1">
    <location>
        <begin position="1"/>
        <end position="12"/>
    </location>
</feature>
<feature type="compositionally biased region" description="Basic residues" evidence="1">
    <location>
        <begin position="14"/>
        <end position="23"/>
    </location>
</feature>
<sequence>MEMINPSSSNGIFNRKKRSRKGYSRLSVKNTGKSIRFGSGSKEKRSWRIKITRKLRLKLSSPLKLWCKLKNSYMNMMLKLATNTGSGLNLLGSKRIPKSRQVQTGYSTTEFENRLVFEIYKTMVASYELGSNSNR</sequence>
<dbReference type="Proteomes" id="UP001604277">
    <property type="component" value="Unassembled WGS sequence"/>
</dbReference>
<organism evidence="3 4">
    <name type="scientific">Forsythia ovata</name>
    <dbReference type="NCBI Taxonomy" id="205694"/>
    <lineage>
        <taxon>Eukaryota</taxon>
        <taxon>Viridiplantae</taxon>
        <taxon>Streptophyta</taxon>
        <taxon>Embryophyta</taxon>
        <taxon>Tracheophyta</taxon>
        <taxon>Spermatophyta</taxon>
        <taxon>Magnoliopsida</taxon>
        <taxon>eudicotyledons</taxon>
        <taxon>Gunneridae</taxon>
        <taxon>Pentapetalae</taxon>
        <taxon>asterids</taxon>
        <taxon>lamiids</taxon>
        <taxon>Lamiales</taxon>
        <taxon>Oleaceae</taxon>
        <taxon>Forsythieae</taxon>
        <taxon>Forsythia</taxon>
    </lineage>
</organism>
<dbReference type="PANTHER" id="PTHR33702">
    <property type="entry name" value="BNAA09G40010D PROTEIN"/>
    <property type="match status" value="1"/>
</dbReference>
<dbReference type="PANTHER" id="PTHR33702:SF16">
    <property type="match status" value="1"/>
</dbReference>
<protein>
    <submittedName>
        <fullName evidence="3">Uncharacterized protein</fullName>
    </submittedName>
</protein>
<reference evidence="3" key="2">
    <citation type="submission" date="2024-07" db="EMBL/GenBank/DDBJ databases">
        <title>Two chromosome-level genome assemblies of Korean endemic species Abeliophyllum distichum and Forsythia ovata (Oleaceae).</title>
        <authorList>
            <person name="Mun J.H."/>
        </authorList>
    </citation>
    <scope>NUCLEOTIDE SEQUENCE</scope>
    <source>
        <strain evidence="3">KNKB202402200001</strain>
        <tissue evidence="3">Leaf</tissue>
    </source>
</reference>
<feature type="region of interest" description="Disordered" evidence="1">
    <location>
        <begin position="1"/>
        <end position="25"/>
    </location>
</feature>
<reference evidence="4" key="1">
    <citation type="submission" date="2024-07" db="EMBL/GenBank/DDBJ databases">
        <title>Two chromosome-level genome assemblies of Korean endemic species Abeliophyllum distichum and Forsythia ovata (Oleaceae).</title>
        <authorList>
            <person name="Jang H."/>
        </authorList>
    </citation>
    <scope>NUCLEOTIDE SEQUENCE [LARGE SCALE GENOMIC DNA]</scope>
</reference>
<comment type="caution">
    <text evidence="3">The sequence shown here is derived from an EMBL/GenBank/DDBJ whole genome shotgun (WGS) entry which is preliminary data.</text>
</comment>
<evidence type="ECO:0000313" key="4">
    <source>
        <dbReference type="Proteomes" id="UP001604277"/>
    </source>
</evidence>
<proteinExistence type="predicted"/>
<evidence type="ECO:0000256" key="1">
    <source>
        <dbReference type="SAM" id="MobiDB-lite"/>
    </source>
</evidence>
<name>A0ABD1WQ92_9LAMI</name>
<evidence type="ECO:0000313" key="3">
    <source>
        <dbReference type="EMBL" id="KAL2551864.1"/>
    </source>
</evidence>